<dbReference type="InterPro" id="IPR000210">
    <property type="entry name" value="BTB/POZ_dom"/>
</dbReference>
<accession>A0A1I7TDB1</accession>
<keyword evidence="2" id="KW-1185">Reference proteome</keyword>
<dbReference type="PROSITE" id="PS50097">
    <property type="entry name" value="BTB"/>
    <property type="match status" value="1"/>
</dbReference>
<dbReference type="PANTHER" id="PTHR47022:SF1">
    <property type="entry name" value="BTB AND MATH DOMAIN-CONTAINING PROTEIN 36-RELATED"/>
    <property type="match status" value="1"/>
</dbReference>
<dbReference type="Gene3D" id="3.30.710.10">
    <property type="entry name" value="Potassium Channel Kv1.1, Chain A"/>
    <property type="match status" value="1"/>
</dbReference>
<organism evidence="2 3">
    <name type="scientific">Caenorhabditis tropicalis</name>
    <dbReference type="NCBI Taxonomy" id="1561998"/>
    <lineage>
        <taxon>Eukaryota</taxon>
        <taxon>Metazoa</taxon>
        <taxon>Ecdysozoa</taxon>
        <taxon>Nematoda</taxon>
        <taxon>Chromadorea</taxon>
        <taxon>Rhabditida</taxon>
        <taxon>Rhabditina</taxon>
        <taxon>Rhabditomorpha</taxon>
        <taxon>Rhabditoidea</taxon>
        <taxon>Rhabditidae</taxon>
        <taxon>Peloderinae</taxon>
        <taxon>Caenorhabditis</taxon>
    </lineage>
</organism>
<evidence type="ECO:0000313" key="2">
    <source>
        <dbReference type="Proteomes" id="UP000095282"/>
    </source>
</evidence>
<evidence type="ECO:0000313" key="3">
    <source>
        <dbReference type="WBParaSite" id="Csp11.Scaffold585.g4798.t1"/>
    </source>
</evidence>
<reference evidence="3" key="1">
    <citation type="submission" date="2016-11" db="UniProtKB">
        <authorList>
            <consortium name="WormBaseParasite"/>
        </authorList>
    </citation>
    <scope>IDENTIFICATION</scope>
</reference>
<dbReference type="AlphaFoldDB" id="A0A1I7TDB1"/>
<sequence>MGSNQEENCGFIKVSTENFNGNDVKSTSSSVKILNIPWKFTVSEENKKLKFELLCNDKSANTIWNCHWDVEITMNSSNWKAEKFEKNRNYQKVFDFTNKSFGGVLFEEKEYQNGKFEIQVRLKMMRVYGHRKRKIINYSIEHPRFSNGILVIENREIHVNKQILAMHSKFFYALFFGEFNDKEKKITEIRDVSYDEFLIFLDFIHPTGRKIEEEFVEDLLKLADLFLADRILDYCEEFLIKTETMDMAKKLVWSERYSLSASMNHCLKSFKTMDMFIQLKKSEYYQEISDDVKSSLLERAFQLHKLRNFQSL</sequence>
<dbReference type="PANTHER" id="PTHR47022">
    <property type="entry name" value="BTB AND MATH DOMAIN-CONTAINING PROTEIN 36-RELATED"/>
    <property type="match status" value="1"/>
</dbReference>
<evidence type="ECO:0000259" key="1">
    <source>
        <dbReference type="PROSITE" id="PS50097"/>
    </source>
</evidence>
<dbReference type="Proteomes" id="UP000095282">
    <property type="component" value="Unplaced"/>
</dbReference>
<dbReference type="SMART" id="SM00225">
    <property type="entry name" value="BTB"/>
    <property type="match status" value="1"/>
</dbReference>
<dbReference type="SUPFAM" id="SSF54695">
    <property type="entry name" value="POZ domain"/>
    <property type="match status" value="1"/>
</dbReference>
<dbReference type="InterPro" id="IPR002083">
    <property type="entry name" value="MATH/TRAF_dom"/>
</dbReference>
<protein>
    <submittedName>
        <fullName evidence="3">BTB domain-containing protein</fullName>
    </submittedName>
</protein>
<dbReference type="InterPro" id="IPR011333">
    <property type="entry name" value="SKP1/BTB/POZ_sf"/>
</dbReference>
<dbReference type="Pfam" id="PF00917">
    <property type="entry name" value="MATH"/>
    <property type="match status" value="1"/>
</dbReference>
<proteinExistence type="predicted"/>
<dbReference type="CDD" id="cd18186">
    <property type="entry name" value="BTB_POZ_ZBTB_KLHL-like"/>
    <property type="match status" value="1"/>
</dbReference>
<dbReference type="eggNOG" id="ENOG502QSZD">
    <property type="taxonomic scope" value="Eukaryota"/>
</dbReference>
<dbReference type="Pfam" id="PF00651">
    <property type="entry name" value="BTB"/>
    <property type="match status" value="1"/>
</dbReference>
<dbReference type="WBParaSite" id="Csp11.Scaffold585.g4798.t1">
    <property type="protein sequence ID" value="Csp11.Scaffold585.g4798.t1"/>
    <property type="gene ID" value="Csp11.Scaffold585.g4798"/>
</dbReference>
<dbReference type="STRING" id="1561998.A0A1I7TDB1"/>
<feature type="domain" description="BTB" evidence="1">
    <location>
        <begin position="146"/>
        <end position="213"/>
    </location>
</feature>
<name>A0A1I7TDB1_9PELO</name>